<organism evidence="1">
    <name type="scientific">Rhizophora mucronata</name>
    <name type="common">Asiatic mangrove</name>
    <dbReference type="NCBI Taxonomy" id="61149"/>
    <lineage>
        <taxon>Eukaryota</taxon>
        <taxon>Viridiplantae</taxon>
        <taxon>Streptophyta</taxon>
        <taxon>Embryophyta</taxon>
        <taxon>Tracheophyta</taxon>
        <taxon>Spermatophyta</taxon>
        <taxon>Magnoliopsida</taxon>
        <taxon>eudicotyledons</taxon>
        <taxon>Gunneridae</taxon>
        <taxon>Pentapetalae</taxon>
        <taxon>rosids</taxon>
        <taxon>fabids</taxon>
        <taxon>Malpighiales</taxon>
        <taxon>Rhizophoraceae</taxon>
        <taxon>Rhizophora</taxon>
    </lineage>
</organism>
<protein>
    <submittedName>
        <fullName evidence="1">Uncharacterized protein</fullName>
    </submittedName>
</protein>
<reference evidence="1" key="1">
    <citation type="submission" date="2018-02" db="EMBL/GenBank/DDBJ databases">
        <title>Rhizophora mucronata_Transcriptome.</title>
        <authorList>
            <person name="Meera S.P."/>
            <person name="Sreeshan A."/>
            <person name="Augustine A."/>
        </authorList>
    </citation>
    <scope>NUCLEOTIDE SEQUENCE</scope>
    <source>
        <tissue evidence="1">Leaf</tissue>
    </source>
</reference>
<dbReference type="AlphaFoldDB" id="A0A2P2Q5E7"/>
<dbReference type="EMBL" id="GGEC01081697">
    <property type="protein sequence ID" value="MBX62181.1"/>
    <property type="molecule type" value="Transcribed_RNA"/>
</dbReference>
<proteinExistence type="predicted"/>
<name>A0A2P2Q5E7_RHIMU</name>
<evidence type="ECO:0000313" key="1">
    <source>
        <dbReference type="EMBL" id="MBX62181.1"/>
    </source>
</evidence>
<accession>A0A2P2Q5E7</accession>
<sequence>MVFVETIAYWLQRSYLHQLTASQIVLVETFLE</sequence>